<dbReference type="Proteomes" id="UP001164250">
    <property type="component" value="Chromosome 8"/>
</dbReference>
<sequence length="234" mass="26925">MAWLCVGDFNEICHQYEKFGAADRPYRQMENFWEALIDCDLSEIPFNGDFFTWSNGREGWYFTKEKLDKGYGNKAWFDLFSDCIVNSLGVTSSDHKLILIQIKGELETGIRKHRPFRYEAVWDNRVECGELIQRELLCNLNPNFSLPSVMEGLQRLANKPEEVSNLFQVFFQALFSSSMPERLEDCIRVVKSVITPEMNSDLVKQISNEEVEKAVFTMNGPGSPGPDGFPAIFY</sequence>
<protein>
    <submittedName>
        <fullName evidence="1">Uncharacterized protein</fullName>
    </submittedName>
</protein>
<reference evidence="2" key="1">
    <citation type="journal article" date="2023" name="G3 (Bethesda)">
        <title>Genome assembly and association tests identify interacting loci associated with vigor, precocity, and sex in interspecific pistachio rootstocks.</title>
        <authorList>
            <person name="Palmer W."/>
            <person name="Jacygrad E."/>
            <person name="Sagayaradj S."/>
            <person name="Cavanaugh K."/>
            <person name="Han R."/>
            <person name="Bertier L."/>
            <person name="Beede B."/>
            <person name="Kafkas S."/>
            <person name="Golino D."/>
            <person name="Preece J."/>
            <person name="Michelmore R."/>
        </authorList>
    </citation>
    <scope>NUCLEOTIDE SEQUENCE [LARGE SCALE GENOMIC DNA]</scope>
</reference>
<proteinExistence type="predicted"/>
<keyword evidence="2" id="KW-1185">Reference proteome</keyword>
<organism evidence="1 2">
    <name type="scientific">Pistacia atlantica</name>
    <dbReference type="NCBI Taxonomy" id="434234"/>
    <lineage>
        <taxon>Eukaryota</taxon>
        <taxon>Viridiplantae</taxon>
        <taxon>Streptophyta</taxon>
        <taxon>Embryophyta</taxon>
        <taxon>Tracheophyta</taxon>
        <taxon>Spermatophyta</taxon>
        <taxon>Magnoliopsida</taxon>
        <taxon>eudicotyledons</taxon>
        <taxon>Gunneridae</taxon>
        <taxon>Pentapetalae</taxon>
        <taxon>rosids</taxon>
        <taxon>malvids</taxon>
        <taxon>Sapindales</taxon>
        <taxon>Anacardiaceae</taxon>
        <taxon>Pistacia</taxon>
    </lineage>
</organism>
<evidence type="ECO:0000313" key="2">
    <source>
        <dbReference type="Proteomes" id="UP001164250"/>
    </source>
</evidence>
<comment type="caution">
    <text evidence="1">The sequence shown here is derived from an EMBL/GenBank/DDBJ whole genome shotgun (WGS) entry which is preliminary data.</text>
</comment>
<accession>A0ACC1AYE6</accession>
<name>A0ACC1AYE6_9ROSI</name>
<evidence type="ECO:0000313" key="1">
    <source>
        <dbReference type="EMBL" id="KAJ0091668.1"/>
    </source>
</evidence>
<gene>
    <name evidence="1" type="ORF">Patl1_14180</name>
</gene>
<dbReference type="EMBL" id="CM047904">
    <property type="protein sequence ID" value="KAJ0091668.1"/>
    <property type="molecule type" value="Genomic_DNA"/>
</dbReference>